<feature type="compositionally biased region" description="Low complexity" evidence="1">
    <location>
        <begin position="103"/>
        <end position="113"/>
    </location>
</feature>
<organism evidence="2">
    <name type="scientific">uncultured Craurococcus sp</name>
    <dbReference type="NCBI Taxonomy" id="1135998"/>
    <lineage>
        <taxon>Bacteria</taxon>
        <taxon>Pseudomonadati</taxon>
        <taxon>Pseudomonadota</taxon>
        <taxon>Alphaproteobacteria</taxon>
        <taxon>Acetobacterales</taxon>
        <taxon>Acetobacteraceae</taxon>
        <taxon>Craurococcus</taxon>
        <taxon>environmental samples</taxon>
    </lineage>
</organism>
<dbReference type="EMBL" id="CADCTD010000040">
    <property type="protein sequence ID" value="CAA9230583.1"/>
    <property type="molecule type" value="Genomic_DNA"/>
</dbReference>
<feature type="non-terminal residue" evidence="2">
    <location>
        <position position="1"/>
    </location>
</feature>
<proteinExistence type="predicted"/>
<feature type="non-terminal residue" evidence="2">
    <location>
        <position position="232"/>
    </location>
</feature>
<feature type="compositionally biased region" description="Low complexity" evidence="1">
    <location>
        <begin position="27"/>
        <end position="55"/>
    </location>
</feature>
<feature type="region of interest" description="Disordered" evidence="1">
    <location>
        <begin position="1"/>
        <end position="113"/>
    </location>
</feature>
<gene>
    <name evidence="2" type="ORF">AVDCRST_MAG27-941</name>
</gene>
<feature type="region of interest" description="Disordered" evidence="1">
    <location>
        <begin position="130"/>
        <end position="232"/>
    </location>
</feature>
<protein>
    <submittedName>
        <fullName evidence="2">Transcriptional regulator, HxlR family</fullName>
    </submittedName>
</protein>
<feature type="compositionally biased region" description="Basic residues" evidence="1">
    <location>
        <begin position="177"/>
        <end position="189"/>
    </location>
</feature>
<reference evidence="2" key="1">
    <citation type="submission" date="2020-02" db="EMBL/GenBank/DDBJ databases">
        <authorList>
            <person name="Meier V. D."/>
        </authorList>
    </citation>
    <scope>NUCLEOTIDE SEQUENCE</scope>
    <source>
        <strain evidence="2">AVDCRST_MAG27</strain>
    </source>
</reference>
<feature type="compositionally biased region" description="Basic residues" evidence="1">
    <location>
        <begin position="138"/>
        <end position="150"/>
    </location>
</feature>
<evidence type="ECO:0000313" key="2">
    <source>
        <dbReference type="EMBL" id="CAA9230583.1"/>
    </source>
</evidence>
<evidence type="ECO:0000256" key="1">
    <source>
        <dbReference type="SAM" id="MobiDB-lite"/>
    </source>
</evidence>
<sequence length="232" mass="24522">EVRKNNFTRTAPPLVRGCLRRRPCPRPAGRALGAAGDAGADLRPAPLQRAARQPAGHQRQCADPAPRRAGGGRGGGAPPPAAPGLRPGLCADGVGHGERADFPGARPLGGPLAAARPDAALQRRLAAALAADDAGCRPGRRACRAHRLPPRRGALPHPARGGADRHRRRAGGGSRPCPRRRTRRHRRRDLWRPAPRGAGSRRRPARRRRPGACGTLPHPLSPAAQGRPRKGI</sequence>
<dbReference type="AlphaFoldDB" id="A0A6J4HQM0"/>
<name>A0A6J4HQM0_9PROT</name>
<feature type="compositionally biased region" description="Basic residues" evidence="1">
    <location>
        <begin position="199"/>
        <end position="210"/>
    </location>
</feature>
<accession>A0A6J4HQM0</accession>